<dbReference type="AlphaFoldDB" id="A0A2P5AXC7"/>
<keyword evidence="1" id="KW-0472">Membrane</keyword>
<dbReference type="Pfam" id="PF05553">
    <property type="entry name" value="DUF761"/>
    <property type="match status" value="1"/>
</dbReference>
<sequence>MNNKFTKSQVLILSLLAVLLIIAPLLSSSLRPTYLYLITNLLILALGAEAGLLSLVFSKPSSEDNNDKSKNTFLVPQKHAGVLASEASSEKRVVIANTNGCDEKVNGFDQCAEKKVKVVEKSLSEKIIGSAKADRVKKCPSMPSLFFIGSGENEGDLDEDYYEEEEEESVGEITGQELFTKAETFIGDFYKQLKMQREESWKRIHGFYQRAF</sequence>
<evidence type="ECO:0000256" key="1">
    <source>
        <dbReference type="SAM" id="Phobius"/>
    </source>
</evidence>
<protein>
    <recommendedName>
        <fullName evidence="4">Transmembrane protein</fullName>
    </recommendedName>
</protein>
<reference evidence="3" key="1">
    <citation type="submission" date="2016-06" db="EMBL/GenBank/DDBJ databases">
        <title>Parallel loss of symbiosis genes in relatives of nitrogen-fixing non-legume Parasponia.</title>
        <authorList>
            <person name="Van Velzen R."/>
            <person name="Holmer R."/>
            <person name="Bu F."/>
            <person name="Rutten L."/>
            <person name="Van Zeijl A."/>
            <person name="Liu W."/>
            <person name="Santuari L."/>
            <person name="Cao Q."/>
            <person name="Sharma T."/>
            <person name="Shen D."/>
            <person name="Roswanjaya Y."/>
            <person name="Wardhani T."/>
            <person name="Kalhor M.S."/>
            <person name="Jansen J."/>
            <person name="Van den Hoogen J."/>
            <person name="Gungor B."/>
            <person name="Hartog M."/>
            <person name="Hontelez J."/>
            <person name="Verver J."/>
            <person name="Yang W.-C."/>
            <person name="Schijlen E."/>
            <person name="Repin R."/>
            <person name="Schilthuizen M."/>
            <person name="Schranz E."/>
            <person name="Heidstra R."/>
            <person name="Miyata K."/>
            <person name="Fedorova E."/>
            <person name="Kohlen W."/>
            <person name="Bisseling T."/>
            <person name="Smit S."/>
            <person name="Geurts R."/>
        </authorList>
    </citation>
    <scope>NUCLEOTIDE SEQUENCE [LARGE SCALE GENOMIC DNA]</scope>
    <source>
        <strain evidence="3">cv. WU1-14</strain>
    </source>
</reference>
<evidence type="ECO:0000313" key="2">
    <source>
        <dbReference type="EMBL" id="PON41189.1"/>
    </source>
</evidence>
<keyword evidence="3" id="KW-1185">Reference proteome</keyword>
<comment type="caution">
    <text evidence="2">The sequence shown here is derived from an EMBL/GenBank/DDBJ whole genome shotgun (WGS) entry which is preliminary data.</text>
</comment>
<name>A0A2P5AXC7_PARAD</name>
<gene>
    <name evidence="2" type="ORF">PanWU01x14_291670</name>
</gene>
<feature type="transmembrane region" description="Helical" evidence="1">
    <location>
        <begin position="37"/>
        <end position="58"/>
    </location>
</feature>
<evidence type="ECO:0008006" key="4">
    <source>
        <dbReference type="Google" id="ProtNLM"/>
    </source>
</evidence>
<dbReference type="OrthoDB" id="1923900at2759"/>
<evidence type="ECO:0000313" key="3">
    <source>
        <dbReference type="Proteomes" id="UP000237105"/>
    </source>
</evidence>
<dbReference type="PANTHER" id="PTHR36887:SF1">
    <property type="entry name" value="OS01G0532300 PROTEIN"/>
    <property type="match status" value="1"/>
</dbReference>
<dbReference type="EMBL" id="JXTB01000421">
    <property type="protein sequence ID" value="PON41189.1"/>
    <property type="molecule type" value="Genomic_DNA"/>
</dbReference>
<accession>A0A2P5AXC7</accession>
<dbReference type="PANTHER" id="PTHR36887">
    <property type="entry name" value="OS01G0532300 PROTEIN"/>
    <property type="match status" value="1"/>
</dbReference>
<dbReference type="InterPro" id="IPR008480">
    <property type="entry name" value="DUF761_pln"/>
</dbReference>
<keyword evidence="1" id="KW-0812">Transmembrane</keyword>
<proteinExistence type="predicted"/>
<keyword evidence="1" id="KW-1133">Transmembrane helix</keyword>
<dbReference type="Proteomes" id="UP000237105">
    <property type="component" value="Unassembled WGS sequence"/>
</dbReference>
<organism evidence="2 3">
    <name type="scientific">Parasponia andersonii</name>
    <name type="common">Sponia andersonii</name>
    <dbReference type="NCBI Taxonomy" id="3476"/>
    <lineage>
        <taxon>Eukaryota</taxon>
        <taxon>Viridiplantae</taxon>
        <taxon>Streptophyta</taxon>
        <taxon>Embryophyta</taxon>
        <taxon>Tracheophyta</taxon>
        <taxon>Spermatophyta</taxon>
        <taxon>Magnoliopsida</taxon>
        <taxon>eudicotyledons</taxon>
        <taxon>Gunneridae</taxon>
        <taxon>Pentapetalae</taxon>
        <taxon>rosids</taxon>
        <taxon>fabids</taxon>
        <taxon>Rosales</taxon>
        <taxon>Cannabaceae</taxon>
        <taxon>Parasponia</taxon>
    </lineage>
</organism>